<reference evidence="5 6" key="1">
    <citation type="submission" date="2016-02" db="EMBL/GenBank/DDBJ databases">
        <title>Anaerosporomusa subterraneum gen. nov., sp. nov., a spore-forming obligate anaerobe isolated from saprolite.</title>
        <authorList>
            <person name="Choi J.K."/>
            <person name="Shah M."/>
            <person name="Yee N."/>
        </authorList>
    </citation>
    <scope>NUCLEOTIDE SEQUENCE [LARGE SCALE GENOMIC DNA]</scope>
    <source>
        <strain evidence="5 6">RU4</strain>
    </source>
</reference>
<proteinExistence type="inferred from homology"/>
<dbReference type="InterPro" id="IPR007863">
    <property type="entry name" value="Peptidase_M16_C"/>
</dbReference>
<dbReference type="InterPro" id="IPR050361">
    <property type="entry name" value="MPP/UQCRC_Complex"/>
</dbReference>
<evidence type="ECO:0000313" key="5">
    <source>
        <dbReference type="EMBL" id="KYZ77242.1"/>
    </source>
</evidence>
<evidence type="ECO:0000259" key="3">
    <source>
        <dbReference type="Pfam" id="PF00675"/>
    </source>
</evidence>
<evidence type="ECO:0000313" key="6">
    <source>
        <dbReference type="Proteomes" id="UP000076268"/>
    </source>
</evidence>
<protein>
    <submittedName>
        <fullName evidence="5">Zinc protease</fullName>
    </submittedName>
</protein>
<keyword evidence="5" id="KW-0645">Protease</keyword>
<dbReference type="GO" id="GO:0006508">
    <property type="term" value="P:proteolysis"/>
    <property type="evidence" value="ECO:0007669"/>
    <property type="project" value="UniProtKB-KW"/>
</dbReference>
<dbReference type="Pfam" id="PF00675">
    <property type="entry name" value="Peptidase_M16"/>
    <property type="match status" value="1"/>
</dbReference>
<dbReference type="PANTHER" id="PTHR11851:SF49">
    <property type="entry name" value="MITOCHONDRIAL-PROCESSING PEPTIDASE SUBUNIT ALPHA"/>
    <property type="match status" value="1"/>
</dbReference>
<evidence type="ECO:0000259" key="4">
    <source>
        <dbReference type="Pfam" id="PF05193"/>
    </source>
</evidence>
<dbReference type="InterPro" id="IPR011765">
    <property type="entry name" value="Pept_M16_N"/>
</dbReference>
<name>A0A154BTI8_ANASB</name>
<keyword evidence="6" id="KW-1185">Reference proteome</keyword>
<keyword evidence="5" id="KW-0378">Hydrolase</keyword>
<dbReference type="EMBL" id="LSGP01000013">
    <property type="protein sequence ID" value="KYZ77242.1"/>
    <property type="molecule type" value="Genomic_DNA"/>
</dbReference>
<evidence type="ECO:0000256" key="1">
    <source>
        <dbReference type="ARBA" id="ARBA00007261"/>
    </source>
</evidence>
<dbReference type="InterPro" id="IPR001431">
    <property type="entry name" value="Pept_M16_Zn_BS"/>
</dbReference>
<dbReference type="PANTHER" id="PTHR11851">
    <property type="entry name" value="METALLOPROTEASE"/>
    <property type="match status" value="1"/>
</dbReference>
<dbReference type="STRING" id="1794912.AXX12_03675"/>
<dbReference type="RefSeq" id="WP_066239222.1">
    <property type="nucleotide sequence ID" value="NZ_LSGP01000013.1"/>
</dbReference>
<dbReference type="GO" id="GO:0046872">
    <property type="term" value="F:metal ion binding"/>
    <property type="evidence" value="ECO:0007669"/>
    <property type="project" value="InterPro"/>
</dbReference>
<dbReference type="AlphaFoldDB" id="A0A154BTI8"/>
<evidence type="ECO:0000256" key="2">
    <source>
        <dbReference type="RuleBase" id="RU004447"/>
    </source>
</evidence>
<dbReference type="FunFam" id="3.30.830.10:FF:000008">
    <property type="entry name" value="Mitochondrial-processing peptidase subunit beta"/>
    <property type="match status" value="1"/>
</dbReference>
<organism evidence="5 6">
    <name type="scientific">Anaerosporomusa subterranea</name>
    <dbReference type="NCBI Taxonomy" id="1794912"/>
    <lineage>
        <taxon>Bacteria</taxon>
        <taxon>Bacillati</taxon>
        <taxon>Bacillota</taxon>
        <taxon>Negativicutes</taxon>
        <taxon>Acetonemataceae</taxon>
        <taxon>Anaerosporomusa</taxon>
    </lineage>
</organism>
<feature type="domain" description="Peptidase M16 C-terminal" evidence="4">
    <location>
        <begin position="166"/>
        <end position="339"/>
    </location>
</feature>
<dbReference type="Pfam" id="PF05193">
    <property type="entry name" value="Peptidase_M16_C"/>
    <property type="match status" value="1"/>
</dbReference>
<gene>
    <name evidence="5" type="ORF">AXX12_03675</name>
</gene>
<dbReference type="SUPFAM" id="SSF63411">
    <property type="entry name" value="LuxS/MPP-like metallohydrolase"/>
    <property type="match status" value="2"/>
</dbReference>
<dbReference type="GO" id="GO:0004222">
    <property type="term" value="F:metalloendopeptidase activity"/>
    <property type="evidence" value="ECO:0007669"/>
    <property type="project" value="InterPro"/>
</dbReference>
<dbReference type="PROSITE" id="PS00143">
    <property type="entry name" value="INSULINASE"/>
    <property type="match status" value="1"/>
</dbReference>
<sequence length="415" mass="46449">MYEKSVLNNGIRVVTETMPHLRSVTLGAWVATGSRYEQPNNHGISHFIEHLLFKGTTTRSAKAIAEEVDSVGGQLNAFTGKEYTCYYMKSLDTHLDLAIELISDMLLNARFDPNDIAKEKGVVLEEYNMYEDSPDELVHDLYVQQVWQDHPLGQSILGSRQSIERFNRQMILDYRQSHYTPDNIVIAAAGNLTHAQVLTLAERYFGKMSGAAGGQTALAPRYLPIQSSRTKDTEQAHICLGAPGFKYDADELYSLHILNNLLGGSMSSRLFQSIREDRGLAYSVYSYQSSYKDTGLLTIYAGTRPDNVNEVLDLIWRNMTDLRKNGVSETELHKAKEQLKGNLFLGLESSSSRMSRIGTLEMTVGKYVTLDEVIAKIDRVSAVDIASVASALFQPEMISCYILGPEQDIKFGKFI</sequence>
<dbReference type="InterPro" id="IPR011249">
    <property type="entry name" value="Metalloenz_LuxS/M16"/>
</dbReference>
<comment type="similarity">
    <text evidence="1 2">Belongs to the peptidase M16 family.</text>
</comment>
<dbReference type="OrthoDB" id="9811314at2"/>
<feature type="domain" description="Peptidase M16 N-terminal" evidence="3">
    <location>
        <begin position="12"/>
        <end position="158"/>
    </location>
</feature>
<dbReference type="Gene3D" id="3.30.830.10">
    <property type="entry name" value="Metalloenzyme, LuxS/M16 peptidase-like"/>
    <property type="match status" value="2"/>
</dbReference>
<accession>A0A154BTI8</accession>
<comment type="caution">
    <text evidence="5">The sequence shown here is derived from an EMBL/GenBank/DDBJ whole genome shotgun (WGS) entry which is preliminary data.</text>
</comment>
<dbReference type="Proteomes" id="UP000076268">
    <property type="component" value="Unassembled WGS sequence"/>
</dbReference>